<dbReference type="InterPro" id="IPR050229">
    <property type="entry name" value="GlpE_sulfurtransferase"/>
</dbReference>
<dbReference type="GO" id="GO:0016740">
    <property type="term" value="F:transferase activity"/>
    <property type="evidence" value="ECO:0007669"/>
    <property type="project" value="UniProtKB-KW"/>
</dbReference>
<dbReference type="Gene3D" id="3.40.250.10">
    <property type="entry name" value="Rhodanese-like domain"/>
    <property type="match status" value="1"/>
</dbReference>
<organism evidence="2 3">
    <name type="scientific">Rhodobacter capsulatus</name>
    <name type="common">Rhodopseudomonas capsulata</name>
    <dbReference type="NCBI Taxonomy" id="1061"/>
    <lineage>
        <taxon>Bacteria</taxon>
        <taxon>Pseudomonadati</taxon>
        <taxon>Pseudomonadota</taxon>
        <taxon>Alphaproteobacteria</taxon>
        <taxon>Rhodobacterales</taxon>
        <taxon>Rhodobacter group</taxon>
        <taxon>Rhodobacter</taxon>
    </lineage>
</organism>
<proteinExistence type="predicted"/>
<dbReference type="PANTHER" id="PTHR43031">
    <property type="entry name" value="FAD-DEPENDENT OXIDOREDUCTASE"/>
    <property type="match status" value="1"/>
</dbReference>
<dbReference type="OrthoDB" id="9807812at2"/>
<dbReference type="Pfam" id="PF00581">
    <property type="entry name" value="Rhodanese"/>
    <property type="match status" value="1"/>
</dbReference>
<protein>
    <submittedName>
        <fullName evidence="2">Rhodanese-related sulfurtransferase</fullName>
    </submittedName>
</protein>
<feature type="domain" description="Rhodanese" evidence="1">
    <location>
        <begin position="28"/>
        <end position="124"/>
    </location>
</feature>
<keyword evidence="2" id="KW-0808">Transferase</keyword>
<reference evidence="2 3" key="1">
    <citation type="submission" date="2016-10" db="EMBL/GenBank/DDBJ databases">
        <authorList>
            <person name="de Groot N.N."/>
        </authorList>
    </citation>
    <scope>NUCLEOTIDE SEQUENCE [LARGE SCALE GENOMIC DNA]</scope>
    <source>
        <strain evidence="3">DSM 938 / 37b4</strain>
    </source>
</reference>
<dbReference type="SUPFAM" id="SSF52821">
    <property type="entry name" value="Rhodanese/Cell cycle control phosphatase"/>
    <property type="match status" value="1"/>
</dbReference>
<dbReference type="PANTHER" id="PTHR43031:SF1">
    <property type="entry name" value="PYRIDINE NUCLEOTIDE-DISULPHIDE OXIDOREDUCTASE"/>
    <property type="match status" value="1"/>
</dbReference>
<dbReference type="PROSITE" id="PS50206">
    <property type="entry name" value="RHODANESE_3"/>
    <property type="match status" value="1"/>
</dbReference>
<dbReference type="InterPro" id="IPR036873">
    <property type="entry name" value="Rhodanese-like_dom_sf"/>
</dbReference>
<evidence type="ECO:0000313" key="2">
    <source>
        <dbReference type="EMBL" id="SDF32290.1"/>
    </source>
</evidence>
<gene>
    <name evidence="2" type="ORF">SAMN04244550_02059</name>
</gene>
<evidence type="ECO:0000259" key="1">
    <source>
        <dbReference type="PROSITE" id="PS50206"/>
    </source>
</evidence>
<dbReference type="SMART" id="SM00450">
    <property type="entry name" value="RHOD"/>
    <property type="match status" value="1"/>
</dbReference>
<dbReference type="EMBL" id="FNAY01000009">
    <property type="protein sequence ID" value="SDF32290.1"/>
    <property type="molecule type" value="Genomic_DNA"/>
</dbReference>
<dbReference type="InterPro" id="IPR001763">
    <property type="entry name" value="Rhodanese-like_dom"/>
</dbReference>
<dbReference type="AlphaFoldDB" id="A0A1G7K5D2"/>
<accession>A0A1G7K5D2</accession>
<sequence length="125" mass="13099">MFNFLRSAASGGTRVQKIAPREAVAKAAKGEIILIDVRDGMELRASGTAKGALHVPLAAVKMKCDPSSPECLKELSVEKPVVLFCAMGGRSAGAAQMLVEMGYTEVYNLGGFNDWVAGGGTVVRV</sequence>
<dbReference type="Proteomes" id="UP000183812">
    <property type="component" value="Unassembled WGS sequence"/>
</dbReference>
<dbReference type="RefSeq" id="WP_074554033.1">
    <property type="nucleotide sequence ID" value="NZ_CP119563.1"/>
</dbReference>
<evidence type="ECO:0000313" key="3">
    <source>
        <dbReference type="Proteomes" id="UP000183812"/>
    </source>
</evidence>
<name>A0A1G7K5D2_RHOCA</name>